<dbReference type="InterPro" id="IPR050248">
    <property type="entry name" value="Polysacc_deacetylase_ArnD"/>
</dbReference>
<dbReference type="EMBL" id="JAGGLD010000001">
    <property type="protein sequence ID" value="MBP1999265.1"/>
    <property type="molecule type" value="Genomic_DNA"/>
</dbReference>
<dbReference type="InterPro" id="IPR011330">
    <property type="entry name" value="Glyco_hydro/deAcase_b/a-brl"/>
</dbReference>
<keyword evidence="6" id="KW-1185">Reference proteome</keyword>
<name>A0ABS4JC18_9BACL</name>
<evidence type="ECO:0000313" key="6">
    <source>
        <dbReference type="Proteomes" id="UP001519288"/>
    </source>
</evidence>
<keyword evidence="3" id="KW-0732">Signal</keyword>
<evidence type="ECO:0000313" key="5">
    <source>
        <dbReference type="EMBL" id="MBP1999265.1"/>
    </source>
</evidence>
<evidence type="ECO:0000256" key="2">
    <source>
        <dbReference type="ARBA" id="ARBA00022801"/>
    </source>
</evidence>
<feature type="chain" id="PRO_5045128368" evidence="3">
    <location>
        <begin position="26"/>
        <end position="250"/>
    </location>
</feature>
<protein>
    <submittedName>
        <fullName evidence="5">Polysaccharide deacetylase family sporulation protein PdaB</fullName>
    </submittedName>
</protein>
<accession>A0ABS4JC18</accession>
<dbReference type="CDD" id="cd10917">
    <property type="entry name" value="CE4_NodB_like_6s_7s"/>
    <property type="match status" value="1"/>
</dbReference>
<dbReference type="PANTHER" id="PTHR10587">
    <property type="entry name" value="GLYCOSYL TRANSFERASE-RELATED"/>
    <property type="match status" value="1"/>
</dbReference>
<feature type="domain" description="NodB homology" evidence="4">
    <location>
        <begin position="51"/>
        <end position="233"/>
    </location>
</feature>
<keyword evidence="2" id="KW-0378">Hydrolase</keyword>
<dbReference type="SUPFAM" id="SSF88713">
    <property type="entry name" value="Glycoside hydrolase/deacetylase"/>
    <property type="match status" value="1"/>
</dbReference>
<feature type="signal peptide" evidence="3">
    <location>
        <begin position="1"/>
        <end position="25"/>
    </location>
</feature>
<dbReference type="PANTHER" id="PTHR10587:SF133">
    <property type="entry name" value="CHITIN DEACETYLASE 1-RELATED"/>
    <property type="match status" value="1"/>
</dbReference>
<dbReference type="PROSITE" id="PS51677">
    <property type="entry name" value="NODB"/>
    <property type="match status" value="1"/>
</dbReference>
<sequence>MNIKRIVSLLLLGMTASGIFSFAHADAIKPTGRDYYEPRGEIVWEVPTDKKVVALTFDDGPDPKQTPAILHLLEQYHAKATFFVVGNRVERFPDILKLTAKQGHEIGNHTYNHTYFNKNNSARLDQEILSTEDAIFKVTGIHTMLFRPPGGFYNNRIVQKSHSKGYQVVLWSWHQDTRDWARPGVQRIVNKVLNNLRNGDIILMHDHVEGPTQTVAALKAILPEIEKRGYTCITVSELIKLKKHAEPVKK</sequence>
<evidence type="ECO:0000256" key="1">
    <source>
        <dbReference type="ARBA" id="ARBA00022723"/>
    </source>
</evidence>
<evidence type="ECO:0000256" key="3">
    <source>
        <dbReference type="SAM" id="SignalP"/>
    </source>
</evidence>
<dbReference type="Pfam" id="PF01522">
    <property type="entry name" value="Polysacc_deac_1"/>
    <property type="match status" value="1"/>
</dbReference>
<keyword evidence="1" id="KW-0479">Metal-binding</keyword>
<reference evidence="5 6" key="1">
    <citation type="submission" date="2021-03" db="EMBL/GenBank/DDBJ databases">
        <title>Genomic Encyclopedia of Type Strains, Phase IV (KMG-IV): sequencing the most valuable type-strain genomes for metagenomic binning, comparative biology and taxonomic classification.</title>
        <authorList>
            <person name="Goeker M."/>
        </authorList>
    </citation>
    <scope>NUCLEOTIDE SEQUENCE [LARGE SCALE GENOMIC DNA]</scope>
    <source>
        <strain evidence="5 6">DSM 26806</strain>
    </source>
</reference>
<organism evidence="5 6">
    <name type="scientific">Paenibacillus shirakamiensis</name>
    <dbReference type="NCBI Taxonomy" id="1265935"/>
    <lineage>
        <taxon>Bacteria</taxon>
        <taxon>Bacillati</taxon>
        <taxon>Bacillota</taxon>
        <taxon>Bacilli</taxon>
        <taxon>Bacillales</taxon>
        <taxon>Paenibacillaceae</taxon>
        <taxon>Paenibacillus</taxon>
    </lineage>
</organism>
<comment type="caution">
    <text evidence="5">The sequence shown here is derived from an EMBL/GenBank/DDBJ whole genome shotgun (WGS) entry which is preliminary data.</text>
</comment>
<evidence type="ECO:0000259" key="4">
    <source>
        <dbReference type="PROSITE" id="PS51677"/>
    </source>
</evidence>
<dbReference type="Proteomes" id="UP001519288">
    <property type="component" value="Unassembled WGS sequence"/>
</dbReference>
<dbReference type="InterPro" id="IPR002509">
    <property type="entry name" value="NODB_dom"/>
</dbReference>
<proteinExistence type="predicted"/>
<gene>
    <name evidence="5" type="ORF">J2Z69_000284</name>
</gene>
<dbReference type="Gene3D" id="3.20.20.370">
    <property type="entry name" value="Glycoside hydrolase/deacetylase"/>
    <property type="match status" value="1"/>
</dbReference>
<dbReference type="RefSeq" id="WP_209858500.1">
    <property type="nucleotide sequence ID" value="NZ_JAGGLD010000001.1"/>
</dbReference>